<organism evidence="4 5">
    <name type="scientific">Dactylococcopsis salina (strain PCC 8305)</name>
    <name type="common">Myxobactron salinum</name>
    <dbReference type="NCBI Taxonomy" id="13035"/>
    <lineage>
        <taxon>Bacteria</taxon>
        <taxon>Bacillati</taxon>
        <taxon>Cyanobacteriota</taxon>
        <taxon>Cyanophyceae</taxon>
        <taxon>Nodosilineales</taxon>
        <taxon>Cymatolegaceae</taxon>
        <taxon>Dactylococcopsis</taxon>
    </lineage>
</organism>
<evidence type="ECO:0000259" key="1">
    <source>
        <dbReference type="Pfam" id="PF22515"/>
    </source>
</evidence>
<dbReference type="PATRIC" id="fig|13035.3.peg.7"/>
<feature type="domain" description="DUF6997" evidence="2">
    <location>
        <begin position="80"/>
        <end position="253"/>
    </location>
</feature>
<sequence length="432" mass="50742">MSANLFKKNDQAWKTLFHEEKILENIEKYGYFQISSERINQEREARLMTKFDHQFQRPKIFKDNNLSIQPNSRGRYVIGAFSSYFSIPENKASFDVKYLQFPPHIKTIVPNLISSESSAILCAHLSGMLEEILGEETYFTVFGRMSTGIFDYKIDNLKTGGSNQIRVENAQCEIDGGFEGESKFAIIEAKCQSVDDFIVRQLYYPYRAWELKVNKEIVPIFLSVSNNIFTFYVFKFLDSSRYNSIHLESVHRYCIGQYEIELSDIREIIKNIQRFKDDKDLTFPQADTFIRVIDLLEKLYVNESPLRKEEITTNYAFDVRQTDYYISAGIYLGLFEKLRNNGSVYYSLSPRGKEIIELDPKRRNLELVKTILSYKVFYLILCEYLNSSEKPKRERIIEIMRGHVEGLNQNTISRRAQTVEKWIKWILELTST</sequence>
<accession>K9YR39</accession>
<proteinExistence type="predicted"/>
<protein>
    <recommendedName>
        <fullName evidence="6">Translation elongation factor</fullName>
    </recommendedName>
</protein>
<dbReference type="Pfam" id="PF22515">
    <property type="entry name" value="DUF6996"/>
    <property type="match status" value="1"/>
</dbReference>
<name>K9YR39_DACS8</name>
<dbReference type="InterPro" id="IPR054266">
    <property type="entry name" value="DUF6997"/>
</dbReference>
<keyword evidence="5" id="KW-1185">Reference proteome</keyword>
<evidence type="ECO:0000259" key="3">
    <source>
        <dbReference type="Pfam" id="PF23871"/>
    </source>
</evidence>
<dbReference type="eggNOG" id="ENOG502Z88T">
    <property type="taxonomic scope" value="Bacteria"/>
</dbReference>
<dbReference type="REBASE" id="58346">
    <property type="entry name" value="Dsa8305ORF7P"/>
</dbReference>
<gene>
    <name evidence="4" type="ORF">Dacsa_0006</name>
</gene>
<dbReference type="KEGG" id="dsl:Dacsa_0006"/>
<dbReference type="RefSeq" id="WP_015227843.1">
    <property type="nucleotide sequence ID" value="NC_019780.1"/>
</dbReference>
<reference evidence="4" key="1">
    <citation type="submission" date="2012-04" db="EMBL/GenBank/DDBJ databases">
        <title>Finished genome of Dactylococcopsis salina PCC 8305.</title>
        <authorList>
            <consortium name="US DOE Joint Genome Institute"/>
            <person name="Gugger M."/>
            <person name="Coursin T."/>
            <person name="Rippka R."/>
            <person name="Tandeau De Marsac N."/>
            <person name="Huntemann M."/>
            <person name="Wei C.-L."/>
            <person name="Han J."/>
            <person name="Detter J.C."/>
            <person name="Han C."/>
            <person name="Tapia R."/>
            <person name="Daligault H."/>
            <person name="Chen A."/>
            <person name="Krypides N."/>
            <person name="Mavromatis K."/>
            <person name="Markowitz V."/>
            <person name="Szeto E."/>
            <person name="Ivanova N."/>
            <person name="Ovchinnikova G."/>
            <person name="Pagani I."/>
            <person name="Pati A."/>
            <person name="Goodwin L."/>
            <person name="Peters L."/>
            <person name="Pitluck S."/>
            <person name="Woyke T."/>
            <person name="Kerfeld C."/>
        </authorList>
    </citation>
    <scope>NUCLEOTIDE SEQUENCE [LARGE SCALE GENOMIC DNA]</scope>
    <source>
        <strain evidence="4">PCC 8305</strain>
    </source>
</reference>
<feature type="domain" description="DUF6996" evidence="1">
    <location>
        <begin position="10"/>
        <end position="78"/>
    </location>
</feature>
<evidence type="ECO:0000313" key="4">
    <source>
        <dbReference type="EMBL" id="AFZ48830.1"/>
    </source>
</evidence>
<dbReference type="InterPro" id="IPR054265">
    <property type="entry name" value="DUF6996"/>
</dbReference>
<dbReference type="Proteomes" id="UP000010482">
    <property type="component" value="Chromosome"/>
</dbReference>
<dbReference type="Pfam" id="PF22518">
    <property type="entry name" value="DUF6997"/>
    <property type="match status" value="1"/>
</dbReference>
<evidence type="ECO:0000259" key="2">
    <source>
        <dbReference type="Pfam" id="PF22518"/>
    </source>
</evidence>
<dbReference type="STRING" id="13035.Dacsa_0006"/>
<feature type="domain" description="DUF7226" evidence="3">
    <location>
        <begin position="291"/>
        <end position="430"/>
    </location>
</feature>
<dbReference type="InterPro" id="IPR055650">
    <property type="entry name" value="DUF7226"/>
</dbReference>
<evidence type="ECO:0008006" key="6">
    <source>
        <dbReference type="Google" id="ProtNLM"/>
    </source>
</evidence>
<evidence type="ECO:0000313" key="5">
    <source>
        <dbReference type="Proteomes" id="UP000010482"/>
    </source>
</evidence>
<dbReference type="HOGENOM" id="CLU_656773_0_0_3"/>
<dbReference type="EMBL" id="CP003944">
    <property type="protein sequence ID" value="AFZ48830.1"/>
    <property type="molecule type" value="Genomic_DNA"/>
</dbReference>
<dbReference type="OrthoDB" id="9774819at2"/>
<dbReference type="Pfam" id="PF23871">
    <property type="entry name" value="DUF7226"/>
    <property type="match status" value="1"/>
</dbReference>
<dbReference type="AlphaFoldDB" id="K9YR39"/>